<dbReference type="Proteomes" id="UP000005709">
    <property type="component" value="Unassembled WGS sequence"/>
</dbReference>
<dbReference type="AlphaFoldDB" id="C8PJT4"/>
<keyword evidence="2" id="KW-1185">Reference proteome</keyword>
<sequence length="38" mass="4384">MRRNFAEVKILCPYAVRAKFHIAVSKQSKILIALVRRG</sequence>
<dbReference type="EMBL" id="ACYG01000027">
    <property type="protein sequence ID" value="EEV17189.1"/>
    <property type="molecule type" value="Genomic_DNA"/>
</dbReference>
<name>C8PJT4_9BACT</name>
<proteinExistence type="predicted"/>
<gene>
    <name evidence="1" type="ORF">CAMGR0001_1484</name>
</gene>
<protein>
    <submittedName>
        <fullName evidence="1">Uncharacterized protein</fullName>
    </submittedName>
</protein>
<evidence type="ECO:0000313" key="2">
    <source>
        <dbReference type="Proteomes" id="UP000005709"/>
    </source>
</evidence>
<reference evidence="1 2" key="1">
    <citation type="submission" date="2009-07" db="EMBL/GenBank/DDBJ databases">
        <authorList>
            <person name="Madupu R."/>
            <person name="Sebastian Y."/>
            <person name="Durkin A.S."/>
            <person name="Torralba M."/>
            <person name="Methe B."/>
            <person name="Sutton G.G."/>
            <person name="Strausberg R.L."/>
            <person name="Nelson K.E."/>
        </authorList>
    </citation>
    <scope>NUCLEOTIDE SEQUENCE [LARGE SCALE GENOMIC DNA]</scope>
    <source>
        <strain evidence="1 2">RM3268</strain>
    </source>
</reference>
<organism evidence="1 2">
    <name type="scientific">Campylobacter gracilis RM3268</name>
    <dbReference type="NCBI Taxonomy" id="553220"/>
    <lineage>
        <taxon>Bacteria</taxon>
        <taxon>Pseudomonadati</taxon>
        <taxon>Campylobacterota</taxon>
        <taxon>Epsilonproteobacteria</taxon>
        <taxon>Campylobacterales</taxon>
        <taxon>Campylobacteraceae</taxon>
        <taxon>Campylobacter</taxon>
    </lineage>
</organism>
<evidence type="ECO:0000313" key="1">
    <source>
        <dbReference type="EMBL" id="EEV17189.1"/>
    </source>
</evidence>
<comment type="caution">
    <text evidence="1">The sequence shown here is derived from an EMBL/GenBank/DDBJ whole genome shotgun (WGS) entry which is preliminary data.</text>
</comment>
<accession>C8PJT4</accession>